<organism evidence="1 3">
    <name type="scientific">Clostridium septicum</name>
    <dbReference type="NCBI Taxonomy" id="1504"/>
    <lineage>
        <taxon>Bacteria</taxon>
        <taxon>Bacillati</taxon>
        <taxon>Bacillota</taxon>
        <taxon>Clostridia</taxon>
        <taxon>Eubacteriales</taxon>
        <taxon>Clostridiaceae</taxon>
        <taxon>Clostridium</taxon>
    </lineage>
</organism>
<accession>A0A9N7PKB6</accession>
<keyword evidence="4" id="KW-1185">Reference proteome</keyword>
<evidence type="ECO:0000313" key="1">
    <source>
        <dbReference type="EMBL" id="AYE33867.1"/>
    </source>
</evidence>
<evidence type="ECO:0000313" key="3">
    <source>
        <dbReference type="Proteomes" id="UP000280586"/>
    </source>
</evidence>
<dbReference type="RefSeq" id="WP_066675729.1">
    <property type="nucleotide sequence ID" value="NZ_CABMIZ010000011.1"/>
</dbReference>
<sequence length="137" mass="16433">MIKLKEDCITNILKEYIKDNKEYIKKEAGEFIINKASINDYDFMRCKYKLEKLKIEEKLDLINFAFKYSYILFKIIEEDIIDKKDLISVKFAFFETKFAIIEYLAMRESEEDLKSKIKRSFNDLKISNDVIKAIENI</sequence>
<name>A0A9N7PKB6_CLOSE</name>
<dbReference type="KEGG" id="csep:CP523_04945"/>
<dbReference type="Proteomes" id="UP001055437">
    <property type="component" value="Chromosome"/>
</dbReference>
<reference evidence="1 3" key="1">
    <citation type="submission" date="2017-09" db="EMBL/GenBank/DDBJ databases">
        <authorList>
            <person name="Thomas P."/>
            <person name="Seyboldt C."/>
        </authorList>
    </citation>
    <scope>NUCLEOTIDE SEQUENCE [LARGE SCALE GENOMIC DNA]</scope>
    <source>
        <strain evidence="1 3">DSM 7534</strain>
    </source>
</reference>
<dbReference type="AlphaFoldDB" id="A0A9N7PKB6"/>
<dbReference type="EMBL" id="CP099799">
    <property type="protein sequence ID" value="USS00428.1"/>
    <property type="molecule type" value="Genomic_DNA"/>
</dbReference>
<evidence type="ECO:0000313" key="4">
    <source>
        <dbReference type="Proteomes" id="UP001055437"/>
    </source>
</evidence>
<gene>
    <name evidence="1" type="ORF">CP523_04945</name>
    <name evidence="2" type="ORF">NH397_13190</name>
</gene>
<dbReference type="GeneID" id="303560027"/>
<dbReference type="EMBL" id="CP023671">
    <property type="protein sequence ID" value="AYE33867.1"/>
    <property type="molecule type" value="Genomic_DNA"/>
</dbReference>
<evidence type="ECO:0000313" key="2">
    <source>
        <dbReference type="EMBL" id="USS00428.1"/>
    </source>
</evidence>
<dbReference type="Proteomes" id="UP000280586">
    <property type="component" value="Chromosome"/>
</dbReference>
<protein>
    <submittedName>
        <fullName evidence="1">Uncharacterized protein</fullName>
    </submittedName>
</protein>
<reference evidence="2" key="2">
    <citation type="submission" date="2022-06" db="EMBL/GenBank/DDBJ databases">
        <authorList>
            <person name="Holder M.E."/>
            <person name="Ajami N.J."/>
            <person name="Petrosino J.F."/>
        </authorList>
    </citation>
    <scope>NUCLEOTIDE SEQUENCE</scope>
    <source>
        <strain evidence="2">RMA 8861</strain>
    </source>
</reference>
<proteinExistence type="predicted"/>